<dbReference type="AlphaFoldDB" id="A0A0M4RDF0"/>
<proteinExistence type="predicted"/>
<dbReference type="KEGG" id="aaq:AOC05_14940"/>
<dbReference type="Proteomes" id="UP000062833">
    <property type="component" value="Chromosome"/>
</dbReference>
<keyword evidence="2" id="KW-1133">Transmembrane helix</keyword>
<keyword evidence="2" id="KW-0472">Membrane</keyword>
<keyword evidence="5" id="KW-1185">Reference proteome</keyword>
<evidence type="ECO:0000256" key="3">
    <source>
        <dbReference type="SAM" id="SignalP"/>
    </source>
</evidence>
<dbReference type="EMBL" id="CP012677">
    <property type="protein sequence ID" value="ALE93318.1"/>
    <property type="molecule type" value="Genomic_DNA"/>
</dbReference>
<sequence>MSLNTAARRAAAVGIAALLLAAPTAAHAAAPPAPANSVGVLSLLDAGGAVLGAGSVTAQPGFSGALAPAPCPAGFADAARLGAIRGDGSTVVISATTLLADAAQPARVLAAPVLADYALGDGATVTLECLSLRGGIPVPAATVFSTGLDISGGAFTVFPAPAVPTSPPTVAPPTTTPATPVPTTAPSTVPSNAPTHGVAEGQGNNGLASTGAAALPLLAGAGLLLAGGTGLLLWRRRQAGKRG</sequence>
<accession>A0A0M4RDF0</accession>
<dbReference type="OrthoDB" id="10009492at2"/>
<feature type="compositionally biased region" description="Pro residues" evidence="1">
    <location>
        <begin position="166"/>
        <end position="175"/>
    </location>
</feature>
<keyword evidence="2" id="KW-0812">Transmembrane</keyword>
<name>A0A0M4RDF0_9MICC</name>
<feature type="signal peptide" evidence="3">
    <location>
        <begin position="1"/>
        <end position="28"/>
    </location>
</feature>
<protein>
    <recommendedName>
        <fullName evidence="6">Gram-positive cocci surface proteins LPxTG domain-containing protein</fullName>
    </recommendedName>
</protein>
<feature type="compositionally biased region" description="Low complexity" evidence="1">
    <location>
        <begin position="176"/>
        <end position="195"/>
    </location>
</feature>
<organism evidence="4 5">
    <name type="scientific">Arthrobacter alpinus</name>
    <dbReference type="NCBI Taxonomy" id="656366"/>
    <lineage>
        <taxon>Bacteria</taxon>
        <taxon>Bacillati</taxon>
        <taxon>Actinomycetota</taxon>
        <taxon>Actinomycetes</taxon>
        <taxon>Micrococcales</taxon>
        <taxon>Micrococcaceae</taxon>
        <taxon>Arthrobacter</taxon>
    </lineage>
</organism>
<dbReference type="NCBIfam" id="TIGR01167">
    <property type="entry name" value="LPXTG_anchor"/>
    <property type="match status" value="1"/>
</dbReference>
<evidence type="ECO:0008006" key="6">
    <source>
        <dbReference type="Google" id="ProtNLM"/>
    </source>
</evidence>
<gene>
    <name evidence="4" type="ORF">AOC05_14940</name>
</gene>
<feature type="transmembrane region" description="Helical" evidence="2">
    <location>
        <begin position="213"/>
        <end position="234"/>
    </location>
</feature>
<evidence type="ECO:0000313" key="4">
    <source>
        <dbReference type="EMBL" id="ALE93318.1"/>
    </source>
</evidence>
<evidence type="ECO:0000256" key="1">
    <source>
        <dbReference type="SAM" id="MobiDB-lite"/>
    </source>
</evidence>
<evidence type="ECO:0000256" key="2">
    <source>
        <dbReference type="SAM" id="Phobius"/>
    </source>
</evidence>
<evidence type="ECO:0000313" key="5">
    <source>
        <dbReference type="Proteomes" id="UP000062833"/>
    </source>
</evidence>
<feature type="chain" id="PRO_5005801056" description="Gram-positive cocci surface proteins LPxTG domain-containing protein" evidence="3">
    <location>
        <begin position="29"/>
        <end position="243"/>
    </location>
</feature>
<keyword evidence="3" id="KW-0732">Signal</keyword>
<dbReference type="RefSeq" id="WP_062007951.1">
    <property type="nucleotide sequence ID" value="NZ_CP012677.1"/>
</dbReference>
<reference evidence="5" key="1">
    <citation type="submission" date="2015-09" db="EMBL/GenBank/DDBJ databases">
        <title>Complete genome of Arthrobacter alpinus strain R3.8.</title>
        <authorList>
            <person name="See-Too W.S."/>
            <person name="Chan K.G."/>
        </authorList>
    </citation>
    <scope>NUCLEOTIDE SEQUENCE [LARGE SCALE GENOMIC DNA]</scope>
    <source>
        <strain evidence="5">R3.8</strain>
    </source>
</reference>
<dbReference type="PATRIC" id="fig|656366.3.peg.3223"/>
<feature type="region of interest" description="Disordered" evidence="1">
    <location>
        <begin position="166"/>
        <end position="204"/>
    </location>
</feature>